<proteinExistence type="predicted"/>
<evidence type="ECO:0000313" key="2">
    <source>
        <dbReference type="Proteomes" id="UP000184383"/>
    </source>
</evidence>
<dbReference type="AlphaFoldDB" id="A0A1L9RWI6"/>
<reference evidence="2" key="1">
    <citation type="journal article" date="2017" name="Genome Biol.">
        <title>Comparative genomics reveals high biological diversity and specific adaptations in the industrially and medically important fungal genus Aspergillus.</title>
        <authorList>
            <person name="de Vries R.P."/>
            <person name="Riley R."/>
            <person name="Wiebenga A."/>
            <person name="Aguilar-Osorio G."/>
            <person name="Amillis S."/>
            <person name="Uchima C.A."/>
            <person name="Anderluh G."/>
            <person name="Asadollahi M."/>
            <person name="Askin M."/>
            <person name="Barry K."/>
            <person name="Battaglia E."/>
            <person name="Bayram O."/>
            <person name="Benocci T."/>
            <person name="Braus-Stromeyer S.A."/>
            <person name="Caldana C."/>
            <person name="Canovas D."/>
            <person name="Cerqueira G.C."/>
            <person name="Chen F."/>
            <person name="Chen W."/>
            <person name="Choi C."/>
            <person name="Clum A."/>
            <person name="Dos Santos R.A."/>
            <person name="Damasio A.R."/>
            <person name="Diallinas G."/>
            <person name="Emri T."/>
            <person name="Fekete E."/>
            <person name="Flipphi M."/>
            <person name="Freyberg S."/>
            <person name="Gallo A."/>
            <person name="Gournas C."/>
            <person name="Habgood R."/>
            <person name="Hainaut M."/>
            <person name="Harispe M.L."/>
            <person name="Henrissat B."/>
            <person name="Hilden K.S."/>
            <person name="Hope R."/>
            <person name="Hossain A."/>
            <person name="Karabika E."/>
            <person name="Karaffa L."/>
            <person name="Karanyi Z."/>
            <person name="Krasevec N."/>
            <person name="Kuo A."/>
            <person name="Kusch H."/>
            <person name="LaButti K."/>
            <person name="Lagendijk E.L."/>
            <person name="Lapidus A."/>
            <person name="Levasseur A."/>
            <person name="Lindquist E."/>
            <person name="Lipzen A."/>
            <person name="Logrieco A.F."/>
            <person name="MacCabe A."/>
            <person name="Maekelae M.R."/>
            <person name="Malavazi I."/>
            <person name="Melin P."/>
            <person name="Meyer V."/>
            <person name="Mielnichuk N."/>
            <person name="Miskei M."/>
            <person name="Molnar A.P."/>
            <person name="Mule G."/>
            <person name="Ngan C.Y."/>
            <person name="Orejas M."/>
            <person name="Orosz E."/>
            <person name="Ouedraogo J.P."/>
            <person name="Overkamp K.M."/>
            <person name="Park H.-S."/>
            <person name="Perrone G."/>
            <person name="Piumi F."/>
            <person name="Punt P.J."/>
            <person name="Ram A.F."/>
            <person name="Ramon A."/>
            <person name="Rauscher S."/>
            <person name="Record E."/>
            <person name="Riano-Pachon D.M."/>
            <person name="Robert V."/>
            <person name="Roehrig J."/>
            <person name="Ruller R."/>
            <person name="Salamov A."/>
            <person name="Salih N.S."/>
            <person name="Samson R.A."/>
            <person name="Sandor E."/>
            <person name="Sanguinetti M."/>
            <person name="Schuetze T."/>
            <person name="Sepcic K."/>
            <person name="Shelest E."/>
            <person name="Sherlock G."/>
            <person name="Sophianopoulou V."/>
            <person name="Squina F.M."/>
            <person name="Sun H."/>
            <person name="Susca A."/>
            <person name="Todd R.B."/>
            <person name="Tsang A."/>
            <person name="Unkles S.E."/>
            <person name="van de Wiele N."/>
            <person name="van Rossen-Uffink D."/>
            <person name="Oliveira J.V."/>
            <person name="Vesth T.C."/>
            <person name="Visser J."/>
            <person name="Yu J.-H."/>
            <person name="Zhou M."/>
            <person name="Andersen M.R."/>
            <person name="Archer D.B."/>
            <person name="Baker S.E."/>
            <person name="Benoit I."/>
            <person name="Brakhage A.A."/>
            <person name="Braus G.H."/>
            <person name="Fischer R."/>
            <person name="Frisvad J.C."/>
            <person name="Goldman G.H."/>
            <person name="Houbraken J."/>
            <person name="Oakley B."/>
            <person name="Pocsi I."/>
            <person name="Scazzocchio C."/>
            <person name="Seiboth B."/>
            <person name="vanKuyk P.A."/>
            <person name="Wortman J."/>
            <person name="Dyer P.S."/>
            <person name="Grigoriev I.V."/>
        </authorList>
    </citation>
    <scope>NUCLEOTIDE SEQUENCE [LARGE SCALE GENOMIC DNA]</scope>
    <source>
        <strain evidence="2">DTO 134E9</strain>
    </source>
</reference>
<keyword evidence="2" id="KW-1185">Reference proteome</keyword>
<protein>
    <submittedName>
        <fullName evidence="1">Uncharacterized protein</fullName>
    </submittedName>
</protein>
<dbReference type="GeneID" id="63750242"/>
<dbReference type="RefSeq" id="XP_040692884.1">
    <property type="nucleotide sequence ID" value="XM_040834394.1"/>
</dbReference>
<accession>A0A1L9RWI6</accession>
<dbReference type="VEuPathDB" id="FungiDB:ASPWEDRAFT_361983"/>
<organism evidence="1 2">
    <name type="scientific">Aspergillus wentii DTO 134E9</name>
    <dbReference type="NCBI Taxonomy" id="1073089"/>
    <lineage>
        <taxon>Eukaryota</taxon>
        <taxon>Fungi</taxon>
        <taxon>Dikarya</taxon>
        <taxon>Ascomycota</taxon>
        <taxon>Pezizomycotina</taxon>
        <taxon>Eurotiomycetes</taxon>
        <taxon>Eurotiomycetidae</taxon>
        <taxon>Eurotiales</taxon>
        <taxon>Aspergillaceae</taxon>
        <taxon>Aspergillus</taxon>
        <taxon>Aspergillus subgen. Cremei</taxon>
    </lineage>
</organism>
<name>A0A1L9RWI6_ASPWE</name>
<evidence type="ECO:0000313" key="1">
    <source>
        <dbReference type="EMBL" id="OJJ39208.1"/>
    </source>
</evidence>
<dbReference type="EMBL" id="KV878210">
    <property type="protein sequence ID" value="OJJ39208.1"/>
    <property type="molecule type" value="Genomic_DNA"/>
</dbReference>
<gene>
    <name evidence="1" type="ORF">ASPWEDRAFT_361983</name>
</gene>
<dbReference type="Proteomes" id="UP000184383">
    <property type="component" value="Unassembled WGS sequence"/>
</dbReference>
<sequence>MGNSRTFPQLLLLFVHPYHSIRLPGVSMSPSVSVRLRRRSRIHCQSPLWSRLILPATFQEHLSYLYSDSIHHILSISPSIHIEYIRLFGPDTRPSYILVPRYLHVAYYYYSTMYVDSDFIIGHLTARTR</sequence>